<dbReference type="CDD" id="cd00086">
    <property type="entry name" value="homeodomain"/>
    <property type="match status" value="1"/>
</dbReference>
<evidence type="ECO:0000259" key="8">
    <source>
        <dbReference type="PROSITE" id="PS50071"/>
    </source>
</evidence>
<dbReference type="PROSITE" id="PS00027">
    <property type="entry name" value="HOMEOBOX_1"/>
    <property type="match status" value="1"/>
</dbReference>
<evidence type="ECO:0000256" key="5">
    <source>
        <dbReference type="PROSITE-ProRule" id="PRU00108"/>
    </source>
</evidence>
<protein>
    <submittedName>
        <fullName evidence="9">Homeodomain</fullName>
    </submittedName>
</protein>
<comment type="subcellular location">
    <subcellularLocation>
        <location evidence="1 5 6">Nucleus</location>
    </subcellularLocation>
</comment>
<feature type="compositionally biased region" description="Polar residues" evidence="7">
    <location>
        <begin position="27"/>
        <end position="43"/>
    </location>
</feature>
<feature type="region of interest" description="Disordered" evidence="7">
    <location>
        <begin position="23"/>
        <end position="43"/>
    </location>
</feature>
<evidence type="ECO:0000256" key="7">
    <source>
        <dbReference type="SAM" id="MobiDB-lite"/>
    </source>
</evidence>
<dbReference type="GO" id="GO:0005634">
    <property type="term" value="C:nucleus"/>
    <property type="evidence" value="ECO:0007669"/>
    <property type="project" value="UniProtKB-SubCell"/>
</dbReference>
<dbReference type="InterPro" id="IPR020479">
    <property type="entry name" value="HD_metazoa"/>
</dbReference>
<dbReference type="SMART" id="SM00389">
    <property type="entry name" value="HOX"/>
    <property type="match status" value="1"/>
</dbReference>
<evidence type="ECO:0000256" key="6">
    <source>
        <dbReference type="RuleBase" id="RU000682"/>
    </source>
</evidence>
<dbReference type="GO" id="GO:0030154">
    <property type="term" value="P:cell differentiation"/>
    <property type="evidence" value="ECO:0007669"/>
    <property type="project" value="TreeGrafter"/>
</dbReference>
<dbReference type="AlphaFoldDB" id="A0AAW1KP26"/>
<dbReference type="InterPro" id="IPR009057">
    <property type="entry name" value="Homeodomain-like_sf"/>
</dbReference>
<dbReference type="PRINTS" id="PR00024">
    <property type="entry name" value="HOMEOBOX"/>
</dbReference>
<dbReference type="Proteomes" id="UP001458880">
    <property type="component" value="Unassembled WGS sequence"/>
</dbReference>
<dbReference type="GO" id="GO:0000981">
    <property type="term" value="F:DNA-binding transcription factor activity, RNA polymerase II-specific"/>
    <property type="evidence" value="ECO:0007669"/>
    <property type="project" value="InterPro"/>
</dbReference>
<dbReference type="SUPFAM" id="SSF46689">
    <property type="entry name" value="Homeodomain-like"/>
    <property type="match status" value="1"/>
</dbReference>
<dbReference type="InterPro" id="IPR050394">
    <property type="entry name" value="Homeobox_NK-like"/>
</dbReference>
<comment type="caution">
    <text evidence="9">The sequence shown here is derived from an EMBL/GenBank/DDBJ whole genome shotgun (WGS) entry which is preliminary data.</text>
</comment>
<dbReference type="PANTHER" id="PTHR24340:SF70">
    <property type="entry name" value="NK7.1, ISOFORM A"/>
    <property type="match status" value="1"/>
</dbReference>
<feature type="domain" description="Homeobox" evidence="8">
    <location>
        <begin position="170"/>
        <end position="230"/>
    </location>
</feature>
<evidence type="ECO:0000256" key="4">
    <source>
        <dbReference type="ARBA" id="ARBA00023242"/>
    </source>
</evidence>
<organism evidence="9 10">
    <name type="scientific">Popillia japonica</name>
    <name type="common">Japanese beetle</name>
    <dbReference type="NCBI Taxonomy" id="7064"/>
    <lineage>
        <taxon>Eukaryota</taxon>
        <taxon>Metazoa</taxon>
        <taxon>Ecdysozoa</taxon>
        <taxon>Arthropoda</taxon>
        <taxon>Hexapoda</taxon>
        <taxon>Insecta</taxon>
        <taxon>Pterygota</taxon>
        <taxon>Neoptera</taxon>
        <taxon>Endopterygota</taxon>
        <taxon>Coleoptera</taxon>
        <taxon>Polyphaga</taxon>
        <taxon>Scarabaeiformia</taxon>
        <taxon>Scarabaeidae</taxon>
        <taxon>Rutelinae</taxon>
        <taxon>Popillia</taxon>
    </lineage>
</organism>
<feature type="DNA-binding region" description="Homeobox" evidence="5">
    <location>
        <begin position="172"/>
        <end position="231"/>
    </location>
</feature>
<dbReference type="GO" id="GO:0000978">
    <property type="term" value="F:RNA polymerase II cis-regulatory region sequence-specific DNA binding"/>
    <property type="evidence" value="ECO:0007669"/>
    <property type="project" value="TreeGrafter"/>
</dbReference>
<gene>
    <name evidence="9" type="ORF">QE152_g19323</name>
</gene>
<evidence type="ECO:0000313" key="9">
    <source>
        <dbReference type="EMBL" id="KAK9723144.1"/>
    </source>
</evidence>
<reference evidence="9 10" key="1">
    <citation type="journal article" date="2024" name="BMC Genomics">
        <title>De novo assembly and annotation of Popillia japonica's genome with initial clues to its potential as an invasive pest.</title>
        <authorList>
            <person name="Cucini C."/>
            <person name="Boschi S."/>
            <person name="Funari R."/>
            <person name="Cardaioli E."/>
            <person name="Iannotti N."/>
            <person name="Marturano G."/>
            <person name="Paoli F."/>
            <person name="Bruttini M."/>
            <person name="Carapelli A."/>
            <person name="Frati F."/>
            <person name="Nardi F."/>
        </authorList>
    </citation>
    <scope>NUCLEOTIDE SEQUENCE [LARGE SCALE GENOMIC DNA]</scope>
    <source>
        <strain evidence="9">DMR45628</strain>
    </source>
</reference>
<keyword evidence="10" id="KW-1185">Reference proteome</keyword>
<evidence type="ECO:0000313" key="10">
    <source>
        <dbReference type="Proteomes" id="UP001458880"/>
    </source>
</evidence>
<evidence type="ECO:0000256" key="3">
    <source>
        <dbReference type="ARBA" id="ARBA00023155"/>
    </source>
</evidence>
<keyword evidence="4 5" id="KW-0539">Nucleus</keyword>
<keyword evidence="3 5" id="KW-0371">Homeobox</keyword>
<name>A0AAW1KP26_POPJA</name>
<dbReference type="PANTHER" id="PTHR24340">
    <property type="entry name" value="HOMEOBOX PROTEIN NKX"/>
    <property type="match status" value="1"/>
</dbReference>
<sequence>MTDSSEKTPEDSVTELISIDRVHENNTNKTNTSAPSNNLEQDTNIGKNKDILLVNRTFSWHEHVYKKLTNKPTPHYIENILGLQNKSCDNIQETVSNRMTVCMEPKPVNTLQDSNEPLNLSVRSDCKVRLKPTAKETVRKRKKPREPLDTKSNTPAILLDTFIEDGDIKCKKKKARTTFTGRQIFELEKQFEVKKYLSSSERSEMAKLLNVTETQVKIWFQNRRTKWKKIDNISNAEAAEHKNHGPKDSKDDAQTKVRNYPKQVNQSSNSSIESDTKSIISIVADSSSISAKSFEDIFQANRLPLSPDSQFQVQMDSTKEVLLNLSFNVKDNA</sequence>
<dbReference type="InterPro" id="IPR017970">
    <property type="entry name" value="Homeobox_CS"/>
</dbReference>
<dbReference type="Pfam" id="PF00046">
    <property type="entry name" value="Homeodomain"/>
    <property type="match status" value="1"/>
</dbReference>
<evidence type="ECO:0000256" key="1">
    <source>
        <dbReference type="ARBA" id="ARBA00004123"/>
    </source>
</evidence>
<accession>A0AAW1KP26</accession>
<proteinExistence type="predicted"/>
<dbReference type="PROSITE" id="PS50071">
    <property type="entry name" value="HOMEOBOX_2"/>
    <property type="match status" value="1"/>
</dbReference>
<dbReference type="Gene3D" id="1.10.10.60">
    <property type="entry name" value="Homeodomain-like"/>
    <property type="match status" value="1"/>
</dbReference>
<dbReference type="EMBL" id="JASPKY010000182">
    <property type="protein sequence ID" value="KAK9723144.1"/>
    <property type="molecule type" value="Genomic_DNA"/>
</dbReference>
<keyword evidence="2 5" id="KW-0238">DNA-binding</keyword>
<evidence type="ECO:0000256" key="2">
    <source>
        <dbReference type="ARBA" id="ARBA00023125"/>
    </source>
</evidence>
<dbReference type="InterPro" id="IPR001356">
    <property type="entry name" value="HD"/>
</dbReference>